<dbReference type="InterPro" id="IPR003837">
    <property type="entry name" value="GatC"/>
</dbReference>
<dbReference type="SUPFAM" id="SSF141000">
    <property type="entry name" value="Glu-tRNAGln amidotransferase C subunit"/>
    <property type="match status" value="1"/>
</dbReference>
<dbReference type="NCBIfam" id="TIGR00135">
    <property type="entry name" value="gatC"/>
    <property type="match status" value="1"/>
</dbReference>
<dbReference type="PANTHER" id="PTHR15004">
    <property type="entry name" value="GLUTAMYL-TRNA(GLN) AMIDOTRANSFERASE SUBUNIT C, MITOCHONDRIAL"/>
    <property type="match status" value="1"/>
</dbReference>
<dbReference type="EMBL" id="DROD01000729">
    <property type="protein sequence ID" value="HHJ53818.1"/>
    <property type="molecule type" value="Genomic_DNA"/>
</dbReference>
<keyword evidence="1" id="KW-0067">ATP-binding</keyword>
<dbReference type="GO" id="GO:0006450">
    <property type="term" value="P:regulation of translational fidelity"/>
    <property type="evidence" value="ECO:0007669"/>
    <property type="project" value="InterPro"/>
</dbReference>
<dbReference type="Proteomes" id="UP000886124">
    <property type="component" value="Unassembled WGS sequence"/>
</dbReference>
<comment type="catalytic activity">
    <reaction evidence="1">
        <text>L-glutamyl-tRNA(Gln) + L-glutamine + ATP + H2O = L-glutaminyl-tRNA(Gln) + L-glutamate + ADP + phosphate + H(+)</text>
        <dbReference type="Rhea" id="RHEA:17521"/>
        <dbReference type="Rhea" id="RHEA-COMP:9681"/>
        <dbReference type="Rhea" id="RHEA-COMP:9684"/>
        <dbReference type="ChEBI" id="CHEBI:15377"/>
        <dbReference type="ChEBI" id="CHEBI:15378"/>
        <dbReference type="ChEBI" id="CHEBI:29985"/>
        <dbReference type="ChEBI" id="CHEBI:30616"/>
        <dbReference type="ChEBI" id="CHEBI:43474"/>
        <dbReference type="ChEBI" id="CHEBI:58359"/>
        <dbReference type="ChEBI" id="CHEBI:78520"/>
        <dbReference type="ChEBI" id="CHEBI:78521"/>
        <dbReference type="ChEBI" id="CHEBI:456216"/>
    </reaction>
</comment>
<evidence type="ECO:0000313" key="3">
    <source>
        <dbReference type="EMBL" id="HHJ53818.1"/>
    </source>
</evidence>
<comment type="subunit">
    <text evidence="1">Heterotrimer of A, B and C subunits.</text>
</comment>
<sequence>MSISKEQVLEIAALARIKVKPDEIEHYQQQLSKILEYMAKLNELDTSKVQPFTHPLELTNVFREDKVRPSLKTEEALQNAPKTNGPYFSVPKAVHK</sequence>
<dbReference type="PANTHER" id="PTHR15004:SF0">
    <property type="entry name" value="GLUTAMYL-TRNA(GLN) AMIDOTRANSFERASE SUBUNIT C, MITOCHONDRIAL"/>
    <property type="match status" value="1"/>
</dbReference>
<keyword evidence="1" id="KW-0436">Ligase</keyword>
<evidence type="ECO:0000256" key="2">
    <source>
        <dbReference type="SAM" id="MobiDB-lite"/>
    </source>
</evidence>
<keyword evidence="1" id="KW-0547">Nucleotide-binding</keyword>
<accession>A0A7V5UFY7</accession>
<dbReference type="GO" id="GO:0070681">
    <property type="term" value="P:glutaminyl-tRNAGln biosynthesis via transamidation"/>
    <property type="evidence" value="ECO:0007669"/>
    <property type="project" value="TreeGrafter"/>
</dbReference>
<name>A0A7V5UFY7_CALAY</name>
<dbReference type="InterPro" id="IPR036113">
    <property type="entry name" value="Asp/Glu-ADT_sf_sub_c"/>
</dbReference>
<dbReference type="EC" id="6.3.5.-" evidence="1"/>
<dbReference type="AlphaFoldDB" id="A0A7V5UFY7"/>
<comment type="similarity">
    <text evidence="1">Belongs to the GatC family.</text>
</comment>
<protein>
    <recommendedName>
        <fullName evidence="1">Aspartyl/glutamyl-tRNA(Asn/Gln) amidotransferase subunit C</fullName>
        <shortName evidence="1">Asp/Glu-ADT subunit C</shortName>
        <ecNumber evidence="1">6.3.5.-</ecNumber>
    </recommendedName>
</protein>
<dbReference type="GO" id="GO:0005524">
    <property type="term" value="F:ATP binding"/>
    <property type="evidence" value="ECO:0007669"/>
    <property type="project" value="UniProtKB-KW"/>
</dbReference>
<comment type="function">
    <text evidence="1">Allows the formation of correctly charged Asn-tRNA(Asn) or Gln-tRNA(Gln) through the transamidation of misacylated Asp-tRNA(Asn) or Glu-tRNA(Gln) in organisms which lack either or both of asparaginyl-tRNA or glutaminyl-tRNA synthetases. The reaction takes place in the presence of glutamine and ATP through an activated phospho-Asp-tRNA(Asn) or phospho-Glu-tRNA(Gln).</text>
</comment>
<keyword evidence="1" id="KW-0648">Protein biosynthesis</keyword>
<proteinExistence type="inferred from homology"/>
<dbReference type="Gene3D" id="1.10.20.60">
    <property type="entry name" value="Glu-tRNAGln amidotransferase C subunit, N-terminal domain"/>
    <property type="match status" value="1"/>
</dbReference>
<feature type="region of interest" description="Disordered" evidence="2">
    <location>
        <begin position="73"/>
        <end position="96"/>
    </location>
</feature>
<dbReference type="HAMAP" id="MF_00122">
    <property type="entry name" value="GatC"/>
    <property type="match status" value="1"/>
</dbReference>
<comment type="catalytic activity">
    <reaction evidence="1">
        <text>L-aspartyl-tRNA(Asn) + L-glutamine + ATP + H2O = L-asparaginyl-tRNA(Asn) + L-glutamate + ADP + phosphate + 2 H(+)</text>
        <dbReference type="Rhea" id="RHEA:14513"/>
        <dbReference type="Rhea" id="RHEA-COMP:9674"/>
        <dbReference type="Rhea" id="RHEA-COMP:9677"/>
        <dbReference type="ChEBI" id="CHEBI:15377"/>
        <dbReference type="ChEBI" id="CHEBI:15378"/>
        <dbReference type="ChEBI" id="CHEBI:29985"/>
        <dbReference type="ChEBI" id="CHEBI:30616"/>
        <dbReference type="ChEBI" id="CHEBI:43474"/>
        <dbReference type="ChEBI" id="CHEBI:58359"/>
        <dbReference type="ChEBI" id="CHEBI:78515"/>
        <dbReference type="ChEBI" id="CHEBI:78516"/>
        <dbReference type="ChEBI" id="CHEBI:456216"/>
    </reaction>
</comment>
<dbReference type="GO" id="GO:0006412">
    <property type="term" value="P:translation"/>
    <property type="evidence" value="ECO:0007669"/>
    <property type="project" value="UniProtKB-UniRule"/>
</dbReference>
<comment type="caution">
    <text evidence="3">The sequence shown here is derived from an EMBL/GenBank/DDBJ whole genome shotgun (WGS) entry which is preliminary data.</text>
</comment>
<dbReference type="GO" id="GO:0050567">
    <property type="term" value="F:glutaminyl-tRNA synthase (glutamine-hydrolyzing) activity"/>
    <property type="evidence" value="ECO:0007669"/>
    <property type="project" value="UniProtKB-UniRule"/>
</dbReference>
<evidence type="ECO:0000256" key="1">
    <source>
        <dbReference type="HAMAP-Rule" id="MF_00122"/>
    </source>
</evidence>
<dbReference type="Pfam" id="PF02686">
    <property type="entry name" value="GatC"/>
    <property type="match status" value="1"/>
</dbReference>
<gene>
    <name evidence="1 3" type="primary">gatC</name>
    <name evidence="3" type="ORF">ENJ89_11530</name>
</gene>
<reference evidence="3" key="1">
    <citation type="journal article" date="2020" name="mSystems">
        <title>Genome- and Community-Level Interaction Insights into Carbon Utilization and Element Cycling Functions of Hydrothermarchaeota in Hydrothermal Sediment.</title>
        <authorList>
            <person name="Zhou Z."/>
            <person name="Liu Y."/>
            <person name="Xu W."/>
            <person name="Pan J."/>
            <person name="Luo Z.H."/>
            <person name="Li M."/>
        </authorList>
    </citation>
    <scope>NUCLEOTIDE SEQUENCE [LARGE SCALE GENOMIC DNA]</scope>
    <source>
        <strain evidence="3">HyVt-527</strain>
    </source>
</reference>
<organism evidence="3">
    <name type="scientific">Caldithrix abyssi</name>
    <dbReference type="NCBI Taxonomy" id="187145"/>
    <lineage>
        <taxon>Bacteria</taxon>
        <taxon>Pseudomonadati</taxon>
        <taxon>Calditrichota</taxon>
        <taxon>Calditrichia</taxon>
        <taxon>Calditrichales</taxon>
        <taxon>Calditrichaceae</taxon>
        <taxon>Caldithrix</taxon>
    </lineage>
</organism>